<name>A0AAP6ZNR0_9VIBR</name>
<evidence type="ECO:0000313" key="5">
    <source>
        <dbReference type="EMBL" id="NOJ25324.1"/>
    </source>
</evidence>
<dbReference type="Gene3D" id="1.10.443.10">
    <property type="entry name" value="Intergrase catalytic core"/>
    <property type="match status" value="1"/>
</dbReference>
<dbReference type="InterPro" id="IPR011010">
    <property type="entry name" value="DNA_brk_join_enz"/>
</dbReference>
<dbReference type="EMBL" id="VTXP01000015">
    <property type="protein sequence ID" value="NOJ25324.1"/>
    <property type="molecule type" value="Genomic_DNA"/>
</dbReference>
<dbReference type="RefSeq" id="WP_171353823.1">
    <property type="nucleotide sequence ID" value="NZ_VTXP01000015.1"/>
</dbReference>
<keyword evidence="1" id="KW-0229">DNA integration</keyword>
<accession>A0AAP6ZNR0</accession>
<dbReference type="GO" id="GO:0006310">
    <property type="term" value="P:DNA recombination"/>
    <property type="evidence" value="ECO:0007669"/>
    <property type="project" value="UniProtKB-KW"/>
</dbReference>
<organism evidence="5 6">
    <name type="scientific">Vibrio coralliilyticus</name>
    <dbReference type="NCBI Taxonomy" id="190893"/>
    <lineage>
        <taxon>Bacteria</taxon>
        <taxon>Pseudomonadati</taxon>
        <taxon>Pseudomonadota</taxon>
        <taxon>Gammaproteobacteria</taxon>
        <taxon>Vibrionales</taxon>
        <taxon>Vibrionaceae</taxon>
        <taxon>Vibrio</taxon>
    </lineage>
</organism>
<evidence type="ECO:0000313" key="6">
    <source>
        <dbReference type="Proteomes" id="UP000576645"/>
    </source>
</evidence>
<dbReference type="GO" id="GO:0003677">
    <property type="term" value="F:DNA binding"/>
    <property type="evidence" value="ECO:0007669"/>
    <property type="project" value="InterPro"/>
</dbReference>
<dbReference type="Proteomes" id="UP000576645">
    <property type="component" value="Unassembled WGS sequence"/>
</dbReference>
<dbReference type="InterPro" id="IPR002104">
    <property type="entry name" value="Integrase_catalytic"/>
</dbReference>
<protein>
    <submittedName>
        <fullName evidence="5">Tyrosine-type recombinase/integrase</fullName>
    </submittedName>
</protein>
<dbReference type="PROSITE" id="PS51898">
    <property type="entry name" value="TYR_RECOMBINASE"/>
    <property type="match status" value="1"/>
</dbReference>
<dbReference type="PANTHER" id="PTHR30349">
    <property type="entry name" value="PHAGE INTEGRASE-RELATED"/>
    <property type="match status" value="1"/>
</dbReference>
<comment type="caution">
    <text evidence="5">The sequence shown here is derived from an EMBL/GenBank/DDBJ whole genome shotgun (WGS) entry which is preliminary data.</text>
</comment>
<evidence type="ECO:0000259" key="4">
    <source>
        <dbReference type="PROSITE" id="PS51898"/>
    </source>
</evidence>
<dbReference type="SUPFAM" id="SSF56349">
    <property type="entry name" value="DNA breaking-rejoining enzymes"/>
    <property type="match status" value="1"/>
</dbReference>
<dbReference type="AlphaFoldDB" id="A0AAP6ZNR0"/>
<evidence type="ECO:0000256" key="1">
    <source>
        <dbReference type="ARBA" id="ARBA00022908"/>
    </source>
</evidence>
<dbReference type="PANTHER" id="PTHR30349:SF64">
    <property type="entry name" value="PROPHAGE INTEGRASE INTD-RELATED"/>
    <property type="match status" value="1"/>
</dbReference>
<dbReference type="InterPro" id="IPR050090">
    <property type="entry name" value="Tyrosine_recombinase_XerCD"/>
</dbReference>
<feature type="region of interest" description="Disordered" evidence="3">
    <location>
        <begin position="13"/>
        <end position="34"/>
    </location>
</feature>
<reference evidence="5 6" key="1">
    <citation type="submission" date="2019-09" db="EMBL/GenBank/DDBJ databases">
        <title>Draft genome sequencing and comparative genomics of hatchery-associated Vibrios.</title>
        <authorList>
            <person name="Kehlet-Delgado H."/>
            <person name="Mueller R.S."/>
        </authorList>
    </citation>
    <scope>NUCLEOTIDE SEQUENCE [LARGE SCALE GENOMIC DNA]</scope>
    <source>
        <strain evidence="5 6">09-121-3</strain>
    </source>
</reference>
<sequence length="240" mass="28078">MTRINQRIDFDSSITTNHVGKPKRRKEATKPPKNAKEAKAIIDELYDRSPLLALTSSMSALTGLRYSDASWLKFSDFKDEFGNWKSSFDVCQQKTYRMRIARNKDNATSAYNASLVRIFLNEDIKEIVEECRFLSCSKEFLFANKRSRVVDEQGRTIDRPMDIRSANYHHENVRKKLKLNYSLNTHSWRKYFAKKLIQKGETLEKVRDSLGQTSLNSTNHYLTTFDEELAPIIEKMRLFE</sequence>
<dbReference type="GO" id="GO:0015074">
    <property type="term" value="P:DNA integration"/>
    <property type="evidence" value="ECO:0007669"/>
    <property type="project" value="UniProtKB-KW"/>
</dbReference>
<proteinExistence type="predicted"/>
<evidence type="ECO:0000256" key="3">
    <source>
        <dbReference type="SAM" id="MobiDB-lite"/>
    </source>
</evidence>
<feature type="domain" description="Tyr recombinase" evidence="4">
    <location>
        <begin position="28"/>
        <end position="234"/>
    </location>
</feature>
<gene>
    <name evidence="5" type="ORF">F0238_21595</name>
</gene>
<keyword evidence="2" id="KW-0233">DNA recombination</keyword>
<evidence type="ECO:0000256" key="2">
    <source>
        <dbReference type="ARBA" id="ARBA00023172"/>
    </source>
</evidence>
<dbReference type="InterPro" id="IPR013762">
    <property type="entry name" value="Integrase-like_cat_sf"/>
</dbReference>
<dbReference type="Pfam" id="PF00589">
    <property type="entry name" value="Phage_integrase"/>
    <property type="match status" value="1"/>
</dbReference>